<dbReference type="EC" id="3.4.14.-" evidence="6"/>
<evidence type="ECO:0000256" key="5">
    <source>
        <dbReference type="ARBA" id="ARBA00022801"/>
    </source>
</evidence>
<keyword evidence="6" id="KW-0720">Serine protease</keyword>
<evidence type="ECO:0000256" key="3">
    <source>
        <dbReference type="ARBA" id="ARBA00022670"/>
    </source>
</evidence>
<comment type="caution">
    <text evidence="7">The sequence shown here is derived from an EMBL/GenBank/DDBJ whole genome shotgun (WGS) entry which is preliminary data.</text>
</comment>
<name>A0ABP3VT49_9BURK</name>
<gene>
    <name evidence="7" type="ORF">GCM10009107_51700</name>
</gene>
<dbReference type="InterPro" id="IPR009003">
    <property type="entry name" value="Peptidase_S1_PA"/>
</dbReference>
<evidence type="ECO:0000256" key="4">
    <source>
        <dbReference type="ARBA" id="ARBA00022729"/>
    </source>
</evidence>
<comment type="function">
    <text evidence="6">Catalyzes the removal of dipeptides from the N-terminus of oligopeptides.</text>
</comment>
<dbReference type="PANTHER" id="PTHR38469">
    <property type="entry name" value="PERIPLASMIC PEPTIDASE SUBFAMILY S1B"/>
    <property type="match status" value="1"/>
</dbReference>
<dbReference type="InterPro" id="IPR019500">
    <property type="entry name" value="Pep_S46"/>
</dbReference>
<keyword evidence="5 6" id="KW-0378">Hydrolase</keyword>
<dbReference type="Pfam" id="PF10459">
    <property type="entry name" value="Peptidase_S46"/>
    <property type="match status" value="1"/>
</dbReference>
<organism evidence="7 8">
    <name type="scientific">Ideonella azotifigens</name>
    <dbReference type="NCBI Taxonomy" id="513160"/>
    <lineage>
        <taxon>Bacteria</taxon>
        <taxon>Pseudomonadati</taxon>
        <taxon>Pseudomonadota</taxon>
        <taxon>Betaproteobacteria</taxon>
        <taxon>Burkholderiales</taxon>
        <taxon>Sphaerotilaceae</taxon>
        <taxon>Ideonella</taxon>
    </lineage>
</organism>
<reference evidence="8" key="1">
    <citation type="journal article" date="2019" name="Int. J. Syst. Evol. Microbiol.">
        <title>The Global Catalogue of Microorganisms (GCM) 10K type strain sequencing project: providing services to taxonomists for standard genome sequencing and annotation.</title>
        <authorList>
            <consortium name="The Broad Institute Genomics Platform"/>
            <consortium name="The Broad Institute Genome Sequencing Center for Infectious Disease"/>
            <person name="Wu L."/>
            <person name="Ma J."/>
        </authorList>
    </citation>
    <scope>NUCLEOTIDE SEQUENCE [LARGE SCALE GENOMIC DNA]</scope>
    <source>
        <strain evidence="8">JCM 15503</strain>
    </source>
</reference>
<feature type="signal peptide" evidence="6">
    <location>
        <begin position="1"/>
        <end position="19"/>
    </location>
</feature>
<dbReference type="InterPro" id="IPR043504">
    <property type="entry name" value="Peptidase_S1_PA_chymotrypsin"/>
</dbReference>
<evidence type="ECO:0000256" key="1">
    <source>
        <dbReference type="ARBA" id="ARBA00010491"/>
    </source>
</evidence>
<keyword evidence="8" id="KW-1185">Reference proteome</keyword>
<comment type="similarity">
    <text evidence="1 6">Belongs to the peptidase S46 family.</text>
</comment>
<dbReference type="Gene3D" id="2.40.10.10">
    <property type="entry name" value="Trypsin-like serine proteases"/>
    <property type="match status" value="1"/>
</dbReference>
<evidence type="ECO:0000256" key="2">
    <source>
        <dbReference type="ARBA" id="ARBA00022438"/>
    </source>
</evidence>
<keyword evidence="3 6" id="KW-0645">Protease</keyword>
<accession>A0ABP3VT49</accession>
<dbReference type="Proteomes" id="UP001500279">
    <property type="component" value="Unassembled WGS sequence"/>
</dbReference>
<dbReference type="SUPFAM" id="SSF50494">
    <property type="entry name" value="Trypsin-like serine proteases"/>
    <property type="match status" value="1"/>
</dbReference>
<dbReference type="PANTHER" id="PTHR38469:SF1">
    <property type="entry name" value="PERIPLASMIC PEPTIDASE SUBFAMILY S1B"/>
    <property type="match status" value="1"/>
</dbReference>
<dbReference type="EMBL" id="BAAAEW010000042">
    <property type="protein sequence ID" value="GAA0764966.1"/>
    <property type="molecule type" value="Genomic_DNA"/>
</dbReference>
<feature type="chain" id="PRO_5044994577" description="Dipeptidyl-peptidase" evidence="6">
    <location>
        <begin position="20"/>
        <end position="682"/>
    </location>
</feature>
<sequence>MLPAAVASLLALASLAAAADEGMWTFDSPPLAAIQQQHGVALSARWLQQLQKAAVNFGGASASFVSSQGLVLTNHHVARGCIARLSTPERDLDGHGFLARTQAEELRCPGTVLKVLQSSDDVSDSVRLATSAAADDDATRNQSRKRVIAKLERDCQQNTRLHCQVVALYGGARYALYRYKEWDDVRLVFAPDAQAANFGGDDDNFVYPRFALDFALARVYENGKPAKPSGVLKLASKPLAEGDLVFVAGHPGSTDRLRTQAQLRFARDVDYPRTLARLEAQQALLHAYAKRSPEAARQAADAIAGVENRLKAKRGEYAALRDPEVMARKEAEEARLRAAWTQRNLPGDPWALVEASVARHAERFDELTATEYTYGSLLSLAGLLVDLAQQRPLPEDQRLAAWRDSELVQNERKLRAKAPFYPELETVRLAWALGEAKKVLGDSHPFVTTALGSDTPEAAAQRLVRGTQLADPAVRESLMRGGQAAIEASTDPMIVLARTLAPQRLALAHFKEEALDTPAEKAAAMIGQARYALGGANVPPDATGTLRLSYGTVKGYSERGIRTPWKTTWSGLLDRADSFDDRMPFTLSTPVATARAKLNPRTALNFVSTADIIGGNSGSPVVNAKGELVGLIFDGNLASLGGRYLYRDESARAVAVHIDAILQALETVYGAPQLAKEIRGGR</sequence>
<proteinExistence type="inferred from homology"/>
<evidence type="ECO:0000256" key="6">
    <source>
        <dbReference type="RuleBase" id="RU366067"/>
    </source>
</evidence>
<evidence type="ECO:0000313" key="7">
    <source>
        <dbReference type="EMBL" id="GAA0764966.1"/>
    </source>
</evidence>
<dbReference type="RefSeq" id="WP_231011052.1">
    <property type="nucleotide sequence ID" value="NZ_BAAAEW010000042.1"/>
</dbReference>
<evidence type="ECO:0000313" key="8">
    <source>
        <dbReference type="Proteomes" id="UP001500279"/>
    </source>
</evidence>
<keyword evidence="4 6" id="KW-0732">Signal</keyword>
<protein>
    <recommendedName>
        <fullName evidence="6">Dipeptidyl-peptidase</fullName>
        <ecNumber evidence="6">3.4.14.-</ecNumber>
    </recommendedName>
</protein>
<keyword evidence="2 6" id="KW-0031">Aminopeptidase</keyword>